<feature type="transmembrane region" description="Helical" evidence="1">
    <location>
        <begin position="234"/>
        <end position="256"/>
    </location>
</feature>
<keyword evidence="1" id="KW-0812">Transmembrane</keyword>
<organism evidence="2 3">
    <name type="scientific">Plasmodium chabaudi chabaudi</name>
    <dbReference type="NCBI Taxonomy" id="31271"/>
    <lineage>
        <taxon>Eukaryota</taxon>
        <taxon>Sar</taxon>
        <taxon>Alveolata</taxon>
        <taxon>Apicomplexa</taxon>
        <taxon>Aconoidasida</taxon>
        <taxon>Haemosporida</taxon>
        <taxon>Plasmodiidae</taxon>
        <taxon>Plasmodium</taxon>
        <taxon>Plasmodium (Vinckeia)</taxon>
    </lineage>
</organism>
<dbReference type="Proteomes" id="UP000195489">
    <property type="component" value="Unassembled WGS sequence"/>
</dbReference>
<protein>
    <submittedName>
        <fullName evidence="2">CIR protein</fullName>
    </submittedName>
</protein>
<dbReference type="AlphaFoldDB" id="A0A1D3L8H4"/>
<dbReference type="InterPro" id="IPR006477">
    <property type="entry name" value="Yir_bir_cir"/>
</dbReference>
<name>A0A1D3L8H4_PLACU</name>
<dbReference type="EMBL" id="FMIM01000183">
    <property type="protein sequence ID" value="SCL86549.1"/>
    <property type="molecule type" value="Genomic_DNA"/>
</dbReference>
<evidence type="ECO:0000313" key="3">
    <source>
        <dbReference type="Proteomes" id="UP000195489"/>
    </source>
</evidence>
<evidence type="ECO:0000256" key="1">
    <source>
        <dbReference type="SAM" id="Phobius"/>
    </source>
</evidence>
<sequence>CYAISGIDDLINAQGKGEEVSIENNSILNTYCPSYIPSEGGQCIGHSAALISAFIGLLKIFENHDVDASEKDKLTQYAILWLSYKLKKYMKMEDGISDIYENIKHNNNKISEYDNYKEQIKKLMDMDIKDISKFYDAIEILCKMYTEFDDDTKNCTNCSQNAEKFVKTYKELNDNSNHTDGSSYSQLLHTLSNDYENLKNNCTNFPPLSQLTPQKRSAQNPGHTSEAISSNSSIASTLIPVSSIFAAIPIFLGIAYKYSLFGIDKLLQRQYLRKKLKKIKKKMEHYI</sequence>
<dbReference type="Pfam" id="PF06022">
    <property type="entry name" value="Cir_Bir_Yir"/>
    <property type="match status" value="1"/>
</dbReference>
<dbReference type="NCBIfam" id="TIGR01590">
    <property type="entry name" value="yir-bir-cir_Pla"/>
    <property type="match status" value="1"/>
</dbReference>
<reference evidence="2 3" key="1">
    <citation type="submission" date="2016-08" db="EMBL/GenBank/DDBJ databases">
        <authorList>
            <consortium name="Pathogen Informatics"/>
        </authorList>
    </citation>
    <scope>NUCLEOTIDE SEQUENCE [LARGE SCALE GENOMIC DNA]</scope>
    <source>
        <strain evidence="2 3">CB</strain>
    </source>
</reference>
<evidence type="ECO:0000313" key="2">
    <source>
        <dbReference type="EMBL" id="SCL86549.1"/>
    </source>
</evidence>
<keyword evidence="1" id="KW-1133">Transmembrane helix</keyword>
<proteinExistence type="predicted"/>
<keyword evidence="1" id="KW-0472">Membrane</keyword>
<feature type="non-terminal residue" evidence="2">
    <location>
        <position position="1"/>
    </location>
</feature>
<gene>
    <name evidence="2" type="ORF">PCHCB_000512100</name>
</gene>
<accession>A0A1D3L8H4</accession>